<dbReference type="AlphaFoldDB" id="A0A1V6SPF8"/>
<name>A0A1V6SPF8_9EURO</name>
<evidence type="ECO:0000256" key="2">
    <source>
        <dbReference type="ARBA" id="ARBA00022857"/>
    </source>
</evidence>
<dbReference type="Gene3D" id="3.40.50.720">
    <property type="entry name" value="NAD(P)-binding Rossmann-like Domain"/>
    <property type="match status" value="1"/>
</dbReference>
<dbReference type="InterPro" id="IPR051609">
    <property type="entry name" value="NmrA/Isoflavone_reductase-like"/>
</dbReference>
<keyword evidence="6" id="KW-1185">Reference proteome</keyword>
<comment type="caution">
    <text evidence="5">The sequence shown here is derived from an EMBL/GenBank/DDBJ whole genome shotgun (WGS) entry which is preliminary data.</text>
</comment>
<dbReference type="Gene3D" id="3.90.25.10">
    <property type="entry name" value="UDP-galactose 4-epimerase, domain 1"/>
    <property type="match status" value="1"/>
</dbReference>
<evidence type="ECO:0000256" key="3">
    <source>
        <dbReference type="ARBA" id="ARBA00023002"/>
    </source>
</evidence>
<organism evidence="5 6">
    <name type="scientific">Penicillium steckii</name>
    <dbReference type="NCBI Taxonomy" id="303698"/>
    <lineage>
        <taxon>Eukaryota</taxon>
        <taxon>Fungi</taxon>
        <taxon>Dikarya</taxon>
        <taxon>Ascomycota</taxon>
        <taxon>Pezizomycotina</taxon>
        <taxon>Eurotiomycetes</taxon>
        <taxon>Eurotiomycetidae</taxon>
        <taxon>Eurotiales</taxon>
        <taxon>Aspergillaceae</taxon>
        <taxon>Penicillium</taxon>
    </lineage>
</organism>
<dbReference type="InterPro" id="IPR008030">
    <property type="entry name" value="NmrA-like"/>
</dbReference>
<dbReference type="PANTHER" id="PTHR47706">
    <property type="entry name" value="NMRA-LIKE FAMILY PROTEIN"/>
    <property type="match status" value="1"/>
</dbReference>
<dbReference type="Proteomes" id="UP000191285">
    <property type="component" value="Unassembled WGS sequence"/>
</dbReference>
<dbReference type="GO" id="GO:0016491">
    <property type="term" value="F:oxidoreductase activity"/>
    <property type="evidence" value="ECO:0007669"/>
    <property type="project" value="UniProtKB-KW"/>
</dbReference>
<dbReference type="InterPro" id="IPR036291">
    <property type="entry name" value="NAD(P)-bd_dom_sf"/>
</dbReference>
<dbReference type="SUPFAM" id="SSF51735">
    <property type="entry name" value="NAD(P)-binding Rossmann-fold domains"/>
    <property type="match status" value="1"/>
</dbReference>
<reference evidence="6" key="1">
    <citation type="journal article" date="2017" name="Nat. Microbiol.">
        <title>Global analysis of biosynthetic gene clusters reveals vast potential of secondary metabolite production in Penicillium species.</title>
        <authorList>
            <person name="Nielsen J.C."/>
            <person name="Grijseels S."/>
            <person name="Prigent S."/>
            <person name="Ji B."/>
            <person name="Dainat J."/>
            <person name="Nielsen K.F."/>
            <person name="Frisvad J.C."/>
            <person name="Workman M."/>
            <person name="Nielsen J."/>
        </authorList>
    </citation>
    <scope>NUCLEOTIDE SEQUENCE [LARGE SCALE GENOMIC DNA]</scope>
    <source>
        <strain evidence="6">IBT 24891</strain>
    </source>
</reference>
<sequence length="315" mass="34786">MVHVVLAGGAGHVGREVLDVLIEGQKHQLTVFTRTEAPSLADLGVNVVQVDYNDTDMLTGHLHGVHTLLSFIMPTTTQAGQAQKNLIDASIKAGVKRFAPSEWATRSDSGIAGYGVKDEVHEYLKEVNKDKMVLEYCLFQPGMFVNYLSFPYPSTKHLQLFGLQYDLQNRRAIVPTDGDFPISLTKVHDLARVVAEAIEYEGQWPEKGGVRGSHITSSELIKLAESIRGPFEIETVQAETIEAGKLNTSWIPMIELPSLPPGMDVRAFSEANISSVMAGALRGAWAVSDEWNKLLPDLQMTTVEDFLREIWEGKP</sequence>
<accession>A0A1V6SPF8</accession>
<keyword evidence="3" id="KW-0560">Oxidoreductase</keyword>
<feature type="domain" description="NmrA-like" evidence="4">
    <location>
        <begin position="4"/>
        <end position="208"/>
    </location>
</feature>
<dbReference type="OrthoDB" id="10000533at2759"/>
<dbReference type="Pfam" id="PF05368">
    <property type="entry name" value="NmrA"/>
    <property type="match status" value="1"/>
</dbReference>
<dbReference type="PANTHER" id="PTHR47706:SF4">
    <property type="entry name" value="NMRA-LIKE DOMAIN-CONTAINING PROTEIN"/>
    <property type="match status" value="1"/>
</dbReference>
<evidence type="ECO:0000256" key="1">
    <source>
        <dbReference type="ARBA" id="ARBA00005725"/>
    </source>
</evidence>
<gene>
    <name evidence="5" type="ORF">PENSTE_c027G08084</name>
</gene>
<dbReference type="EMBL" id="MLKD01000027">
    <property type="protein sequence ID" value="OQE15630.1"/>
    <property type="molecule type" value="Genomic_DNA"/>
</dbReference>
<protein>
    <recommendedName>
        <fullName evidence="4">NmrA-like domain-containing protein</fullName>
    </recommendedName>
</protein>
<evidence type="ECO:0000313" key="6">
    <source>
        <dbReference type="Proteomes" id="UP000191285"/>
    </source>
</evidence>
<evidence type="ECO:0000313" key="5">
    <source>
        <dbReference type="EMBL" id="OQE15630.1"/>
    </source>
</evidence>
<proteinExistence type="inferred from homology"/>
<comment type="similarity">
    <text evidence="1">Belongs to the NmrA-type oxidoreductase family. Isoflavone reductase subfamily.</text>
</comment>
<keyword evidence="2" id="KW-0521">NADP</keyword>
<evidence type="ECO:0000259" key="4">
    <source>
        <dbReference type="Pfam" id="PF05368"/>
    </source>
</evidence>